<evidence type="ECO:0000259" key="2">
    <source>
        <dbReference type="PROSITE" id="PS00716"/>
    </source>
</evidence>
<dbReference type="PANTHER" id="PTHR30376:SF3">
    <property type="entry name" value="RNA POLYMERASE SIGMA FACTOR RPOH"/>
    <property type="match status" value="1"/>
</dbReference>
<accession>A0ABU9FQ38</accession>
<name>A0ABU9FQ38_9VIBR</name>
<dbReference type="Gene3D" id="1.10.10.10">
    <property type="entry name" value="Winged helix-like DNA-binding domain superfamily/Winged helix DNA-binding domain"/>
    <property type="match status" value="1"/>
</dbReference>
<proteinExistence type="inferred from homology"/>
<evidence type="ECO:0000256" key="1">
    <source>
        <dbReference type="ARBA" id="ARBA00007788"/>
    </source>
</evidence>
<dbReference type="EMBL" id="JBANDX010000003">
    <property type="protein sequence ID" value="MEL0607841.1"/>
    <property type="molecule type" value="Genomic_DNA"/>
</dbReference>
<keyword evidence="4" id="KW-1185">Reference proteome</keyword>
<dbReference type="PANTHER" id="PTHR30376">
    <property type="entry name" value="SIGMA FACTOR RPOH HEAT SHOCK RELATED"/>
    <property type="match status" value="1"/>
</dbReference>
<protein>
    <submittedName>
        <fullName evidence="3">Sigma factor-like helix-turn-helix DNA-binding protein</fullName>
    </submittedName>
</protein>
<comment type="caution">
    <text evidence="3">The sequence shown here is derived from an EMBL/GenBank/DDBJ whole genome shotgun (WGS) entry which is preliminary data.</text>
</comment>
<comment type="similarity">
    <text evidence="1">Belongs to the sigma-70 factor family.</text>
</comment>
<dbReference type="Pfam" id="PF04545">
    <property type="entry name" value="Sigma70_r4"/>
    <property type="match status" value="1"/>
</dbReference>
<organism evidence="3 4">
    <name type="scientific">Vibrio echinoideorum</name>
    <dbReference type="NCBI Taxonomy" id="2100116"/>
    <lineage>
        <taxon>Bacteria</taxon>
        <taxon>Pseudomonadati</taxon>
        <taxon>Pseudomonadota</taxon>
        <taxon>Gammaproteobacteria</taxon>
        <taxon>Vibrionales</taxon>
        <taxon>Vibrionaceae</taxon>
        <taxon>Vibrio</taxon>
    </lineage>
</organism>
<feature type="domain" description="RNA polymerase sigma-70" evidence="2">
    <location>
        <begin position="96"/>
        <end position="122"/>
    </location>
</feature>
<gene>
    <name evidence="3" type="ORF">V8Z71_05925</name>
</gene>
<dbReference type="InterPro" id="IPR000943">
    <property type="entry name" value="RNA_pol_sigma70"/>
</dbReference>
<dbReference type="InterPro" id="IPR036388">
    <property type="entry name" value="WH-like_DNA-bd_sf"/>
</dbReference>
<dbReference type="PROSITE" id="PS00716">
    <property type="entry name" value="SIGMA70_2"/>
    <property type="match status" value="1"/>
</dbReference>
<dbReference type="RefSeq" id="WP_145568974.1">
    <property type="nucleotide sequence ID" value="NZ_JBANDX010000003.1"/>
</dbReference>
<dbReference type="SUPFAM" id="SSF88659">
    <property type="entry name" value="Sigma3 and sigma4 domains of RNA polymerase sigma factors"/>
    <property type="match status" value="1"/>
</dbReference>
<reference evidence="3 4" key="1">
    <citation type="submission" date="2024-02" db="EMBL/GenBank/DDBJ databases">
        <title>Bacteria isolated from the canopy kelp, Nereocystis luetkeana.</title>
        <authorList>
            <person name="Pfister C.A."/>
            <person name="Younker I.T."/>
            <person name="Light S.H."/>
        </authorList>
    </citation>
    <scope>NUCLEOTIDE SEQUENCE [LARGE SCALE GENOMIC DNA]</scope>
    <source>
        <strain evidence="3 4">TI.1.15</strain>
    </source>
</reference>
<dbReference type="Proteomes" id="UP001377160">
    <property type="component" value="Unassembled WGS sequence"/>
</dbReference>
<dbReference type="InterPro" id="IPR013324">
    <property type="entry name" value="RNA_pol_sigma_r3/r4-like"/>
</dbReference>
<dbReference type="InterPro" id="IPR007630">
    <property type="entry name" value="RNA_pol_sigma70_r4"/>
</dbReference>
<sequence>MPTPTKLYRSETFNSLPYYVGAASQSESLLNENDDTFDNYIEDSALGSFYIDSAAQHEEENWKKHLSRELRFALNKLDHISKDVLIHRWLTQEKATLDELANRHNLSRQDIHQLEAITLDKLRYLMAPATLFTF</sequence>
<evidence type="ECO:0000313" key="3">
    <source>
        <dbReference type="EMBL" id="MEL0607841.1"/>
    </source>
</evidence>
<dbReference type="InterPro" id="IPR050813">
    <property type="entry name" value="Sigma-70_Factor"/>
</dbReference>
<evidence type="ECO:0000313" key="4">
    <source>
        <dbReference type="Proteomes" id="UP001377160"/>
    </source>
</evidence>